<name>A0A1L8RDK6_9ENTE</name>
<keyword evidence="1" id="KW-0813">Transport</keyword>
<keyword evidence="2" id="KW-0597">Phosphoprotein</keyword>
<evidence type="ECO:0000256" key="7">
    <source>
        <dbReference type="PROSITE-ProRule" id="PRU00423"/>
    </source>
</evidence>
<evidence type="ECO:0000256" key="3">
    <source>
        <dbReference type="ARBA" id="ARBA00022597"/>
    </source>
</evidence>
<feature type="domain" description="PTS EIIB type-3" evidence="8">
    <location>
        <begin position="2"/>
        <end position="106"/>
    </location>
</feature>
<organism evidence="9 10">
    <name type="scientific">Enterococcus canis</name>
    <dbReference type="NCBI Taxonomy" id="214095"/>
    <lineage>
        <taxon>Bacteria</taxon>
        <taxon>Bacillati</taxon>
        <taxon>Bacillota</taxon>
        <taxon>Bacilli</taxon>
        <taxon>Lactobacillales</taxon>
        <taxon>Enterococcaceae</taxon>
        <taxon>Enterococcus</taxon>
    </lineage>
</organism>
<evidence type="ECO:0000313" key="10">
    <source>
        <dbReference type="Proteomes" id="UP000181884"/>
    </source>
</evidence>
<dbReference type="PANTHER" id="PTHR34581">
    <property type="entry name" value="PTS SYSTEM N,N'-DIACETYLCHITOBIOSE-SPECIFIC EIIB COMPONENT"/>
    <property type="match status" value="1"/>
</dbReference>
<accession>A0A1L8RDK6</accession>
<dbReference type="AlphaFoldDB" id="A0A1L8RDK6"/>
<evidence type="ECO:0000256" key="1">
    <source>
        <dbReference type="ARBA" id="ARBA00022448"/>
    </source>
</evidence>
<dbReference type="RefSeq" id="WP_067395173.1">
    <property type="nucleotide sequence ID" value="NZ_JXKH01000006.1"/>
</dbReference>
<dbReference type="InterPro" id="IPR003501">
    <property type="entry name" value="PTS_EIIB_2/3"/>
</dbReference>
<dbReference type="Pfam" id="PF02302">
    <property type="entry name" value="PTS_IIB"/>
    <property type="match status" value="1"/>
</dbReference>
<dbReference type="GO" id="GO:0009401">
    <property type="term" value="P:phosphoenolpyruvate-dependent sugar phosphotransferase system"/>
    <property type="evidence" value="ECO:0007669"/>
    <property type="project" value="UniProtKB-KW"/>
</dbReference>
<evidence type="ECO:0000256" key="2">
    <source>
        <dbReference type="ARBA" id="ARBA00022553"/>
    </source>
</evidence>
<keyword evidence="5" id="KW-0598">Phosphotransferase system</keyword>
<sequence length="106" mass="11462">MSKEILVVCAAGMTSSMIAARMQKAAEADHYDVVIHSADSGDAENTLKEKQPDVVLLAPQVRYFEEAFDKLAAGTKTKVGVMDMRAFGLMDGEKILTQARTLLGDV</sequence>
<evidence type="ECO:0000256" key="4">
    <source>
        <dbReference type="ARBA" id="ARBA00022679"/>
    </source>
</evidence>
<dbReference type="GO" id="GO:0016301">
    <property type="term" value="F:kinase activity"/>
    <property type="evidence" value="ECO:0007669"/>
    <property type="project" value="UniProtKB-KW"/>
</dbReference>
<keyword evidence="6" id="KW-0418">Kinase</keyword>
<dbReference type="InterPro" id="IPR036095">
    <property type="entry name" value="PTS_EIIB-like_sf"/>
</dbReference>
<dbReference type="GO" id="GO:0008982">
    <property type="term" value="F:protein-N(PI)-phosphohistidine-sugar phosphotransferase activity"/>
    <property type="evidence" value="ECO:0007669"/>
    <property type="project" value="InterPro"/>
</dbReference>
<keyword evidence="3" id="KW-0762">Sugar transport</keyword>
<dbReference type="InterPro" id="IPR013012">
    <property type="entry name" value="PTS_EIIB_3"/>
</dbReference>
<dbReference type="PANTHER" id="PTHR34581:SF2">
    <property type="entry name" value="PTS SYSTEM N,N'-DIACETYLCHITOBIOSE-SPECIFIC EIIB COMPONENT"/>
    <property type="match status" value="1"/>
</dbReference>
<comment type="caution">
    <text evidence="9">The sequence shown here is derived from an EMBL/GenBank/DDBJ whole genome shotgun (WGS) entry which is preliminary data.</text>
</comment>
<dbReference type="Proteomes" id="UP000181884">
    <property type="component" value="Unassembled WGS sequence"/>
</dbReference>
<reference evidence="9 10" key="1">
    <citation type="submission" date="2014-12" db="EMBL/GenBank/DDBJ databases">
        <title>Draft genome sequences of 29 type strains of Enterococci.</title>
        <authorList>
            <person name="Zhong Z."/>
            <person name="Sun Z."/>
            <person name="Liu W."/>
            <person name="Zhang W."/>
            <person name="Zhang H."/>
        </authorList>
    </citation>
    <scope>NUCLEOTIDE SEQUENCE [LARGE SCALE GENOMIC DNA]</scope>
    <source>
        <strain evidence="9 10">DSM 17029</strain>
    </source>
</reference>
<evidence type="ECO:0000256" key="6">
    <source>
        <dbReference type="ARBA" id="ARBA00022777"/>
    </source>
</evidence>
<feature type="modified residue" description="Phosphocysteine; by EIIA" evidence="7">
    <location>
        <position position="9"/>
    </location>
</feature>
<dbReference type="STRING" id="214095.RU97_GL002369"/>
<dbReference type="CDD" id="cd05564">
    <property type="entry name" value="PTS_IIB_chitobiose_lichenan"/>
    <property type="match status" value="1"/>
</dbReference>
<gene>
    <name evidence="9" type="ORF">RU97_GL002369</name>
</gene>
<dbReference type="PROSITE" id="PS51100">
    <property type="entry name" value="PTS_EIIB_TYPE_3"/>
    <property type="match status" value="1"/>
</dbReference>
<dbReference type="Gene3D" id="3.40.50.2300">
    <property type="match status" value="1"/>
</dbReference>
<protein>
    <submittedName>
        <fullName evidence="9">PTS cellobiose transporter subunit IIB</fullName>
    </submittedName>
</protein>
<dbReference type="EMBL" id="JXKH01000006">
    <property type="protein sequence ID" value="OJG17823.1"/>
    <property type="molecule type" value="Genomic_DNA"/>
</dbReference>
<dbReference type="SUPFAM" id="SSF52794">
    <property type="entry name" value="PTS system IIB component-like"/>
    <property type="match status" value="1"/>
</dbReference>
<keyword evidence="4" id="KW-0808">Transferase</keyword>
<dbReference type="InterPro" id="IPR051819">
    <property type="entry name" value="PTS_sugar-specific_EIIB"/>
</dbReference>
<proteinExistence type="predicted"/>
<evidence type="ECO:0000256" key="5">
    <source>
        <dbReference type="ARBA" id="ARBA00022683"/>
    </source>
</evidence>
<evidence type="ECO:0000313" key="9">
    <source>
        <dbReference type="EMBL" id="OJG17823.1"/>
    </source>
</evidence>
<evidence type="ECO:0000259" key="8">
    <source>
        <dbReference type="PROSITE" id="PS51100"/>
    </source>
</evidence>
<keyword evidence="10" id="KW-1185">Reference proteome</keyword>